<evidence type="ECO:0000256" key="5">
    <source>
        <dbReference type="SAM" id="Phobius"/>
    </source>
</evidence>
<dbReference type="InterPro" id="IPR036259">
    <property type="entry name" value="MFS_trans_sf"/>
</dbReference>
<feature type="transmembrane region" description="Helical" evidence="5">
    <location>
        <begin position="267"/>
        <end position="285"/>
    </location>
</feature>
<feature type="transmembrane region" description="Helical" evidence="5">
    <location>
        <begin position="353"/>
        <end position="373"/>
    </location>
</feature>
<keyword evidence="8" id="KW-1185">Reference proteome</keyword>
<gene>
    <name evidence="7" type="ORF">DYY88_23075</name>
</gene>
<evidence type="ECO:0000259" key="6">
    <source>
        <dbReference type="PROSITE" id="PS50850"/>
    </source>
</evidence>
<dbReference type="GO" id="GO:0022857">
    <property type="term" value="F:transmembrane transporter activity"/>
    <property type="evidence" value="ECO:0007669"/>
    <property type="project" value="InterPro"/>
</dbReference>
<feature type="transmembrane region" description="Helical" evidence="5">
    <location>
        <begin position="155"/>
        <end position="177"/>
    </location>
</feature>
<dbReference type="InterPro" id="IPR020846">
    <property type="entry name" value="MFS_dom"/>
</dbReference>
<reference evidence="7 8" key="1">
    <citation type="submission" date="2018-11" db="EMBL/GenBank/DDBJ databases">
        <title>Whole genome sequencing of an environmental sample.</title>
        <authorList>
            <person name="Sarangi A.N."/>
            <person name="Singh D."/>
            <person name="Tripathy S."/>
        </authorList>
    </citation>
    <scope>NUCLEOTIDE SEQUENCE [LARGE SCALE GENOMIC DNA]</scope>
    <source>
        <strain evidence="7 8">Lakshadweep</strain>
    </source>
</reference>
<keyword evidence="4 5" id="KW-0472">Membrane</keyword>
<name>A0A4Q7E1B9_9CYAN</name>
<protein>
    <submittedName>
        <fullName evidence="7">MFS transporter</fullName>
    </submittedName>
</protein>
<feature type="transmembrane region" description="Helical" evidence="5">
    <location>
        <begin position="291"/>
        <end position="317"/>
    </location>
</feature>
<keyword evidence="3 5" id="KW-1133">Transmembrane helix</keyword>
<feature type="transmembrane region" description="Helical" evidence="5">
    <location>
        <begin position="239"/>
        <end position="260"/>
    </location>
</feature>
<evidence type="ECO:0000256" key="4">
    <source>
        <dbReference type="ARBA" id="ARBA00023136"/>
    </source>
</evidence>
<feature type="transmembrane region" description="Helical" evidence="5">
    <location>
        <begin position="329"/>
        <end position="347"/>
    </location>
</feature>
<feature type="domain" description="Major facilitator superfamily (MFS) profile" evidence="6">
    <location>
        <begin position="196"/>
        <end position="387"/>
    </location>
</feature>
<organism evidence="7 8">
    <name type="scientific">Leptolyngbya iicbica LK</name>
    <dbReference type="NCBI Taxonomy" id="2294035"/>
    <lineage>
        <taxon>Bacteria</taxon>
        <taxon>Bacillati</taxon>
        <taxon>Cyanobacteriota</taxon>
        <taxon>Cyanophyceae</taxon>
        <taxon>Leptolyngbyales</taxon>
        <taxon>Leptolyngbyaceae</taxon>
        <taxon>Leptolyngbya group</taxon>
        <taxon>Leptolyngbya</taxon>
        <taxon>Leptolyngbya iicbica</taxon>
    </lineage>
</organism>
<dbReference type="EMBL" id="QVFV01000012">
    <property type="protein sequence ID" value="RZM74745.1"/>
    <property type="molecule type" value="Genomic_DNA"/>
</dbReference>
<dbReference type="PANTHER" id="PTHR23528">
    <property type="match status" value="1"/>
</dbReference>
<evidence type="ECO:0000313" key="8">
    <source>
        <dbReference type="Proteomes" id="UP000292459"/>
    </source>
</evidence>
<comment type="subcellular location">
    <subcellularLocation>
        <location evidence="1">Cell membrane</location>
        <topology evidence="1">Multi-pass membrane protein</topology>
    </subcellularLocation>
</comment>
<evidence type="ECO:0000313" key="7">
    <source>
        <dbReference type="EMBL" id="RZM74745.1"/>
    </source>
</evidence>
<feature type="transmembrane region" description="Helical" evidence="5">
    <location>
        <begin position="65"/>
        <end position="85"/>
    </location>
</feature>
<evidence type="ECO:0000256" key="3">
    <source>
        <dbReference type="ARBA" id="ARBA00022989"/>
    </source>
</evidence>
<dbReference type="PROSITE" id="PS50850">
    <property type="entry name" value="MFS"/>
    <property type="match status" value="2"/>
</dbReference>
<feature type="domain" description="Major facilitator superfamily (MFS) profile" evidence="6">
    <location>
        <begin position="1"/>
        <end position="183"/>
    </location>
</feature>
<dbReference type="Gene3D" id="1.20.1250.20">
    <property type="entry name" value="MFS general substrate transporter like domains"/>
    <property type="match status" value="2"/>
</dbReference>
<comment type="caution">
    <text evidence="7">The sequence shown here is derived from an EMBL/GenBank/DDBJ whole genome shotgun (WGS) entry which is preliminary data.</text>
</comment>
<feature type="transmembrane region" description="Helical" evidence="5">
    <location>
        <begin position="130"/>
        <end position="149"/>
    </location>
</feature>
<sequence>MQGAIALMWVIYNLYLVELLTQVGLPQTLATALLVVENLLAMVMEPLMGSLSDRFQQQLGTRFPLISLGAILAAGAFLALPIAVLGGWAAAARWILPLMLVLWALTMTIFRSPAMSLLGRYAFGTRLPQAASVLTLVGGVAGAMGPLASERILSWGPVTAFALGSVVLLVAAFVLRVTAPEAPAAVGDDLAQPATQDISIAGLALIFGAGVGVTLGFRSLMLLFSRVLNGQVPDGNPSLVLGTVFVTLALTAIPAGVLAVRLGNRRAMVLGLAALAFVSAAIAAVPNNGAAIALAILFGAAFSLVSNGTIPFALSLVPSSKAGLGTGMFFSGGAAASSLFGTVAAALKTLPVGLPSLVGIVALVLAGSCIMGAPRRLSAPVSDPVES</sequence>
<feature type="transmembrane region" description="Helical" evidence="5">
    <location>
        <begin position="24"/>
        <end position="44"/>
    </location>
</feature>
<dbReference type="OrthoDB" id="457462at2"/>
<feature type="transmembrane region" description="Helical" evidence="5">
    <location>
        <begin position="91"/>
        <end position="110"/>
    </location>
</feature>
<proteinExistence type="predicted"/>
<dbReference type="GO" id="GO:0005886">
    <property type="term" value="C:plasma membrane"/>
    <property type="evidence" value="ECO:0007669"/>
    <property type="project" value="UniProtKB-SubCell"/>
</dbReference>
<dbReference type="AlphaFoldDB" id="A0A4Q7E1B9"/>
<evidence type="ECO:0000256" key="1">
    <source>
        <dbReference type="ARBA" id="ARBA00004651"/>
    </source>
</evidence>
<evidence type="ECO:0000256" key="2">
    <source>
        <dbReference type="ARBA" id="ARBA00022692"/>
    </source>
</evidence>
<dbReference type="Proteomes" id="UP000292459">
    <property type="component" value="Unassembled WGS sequence"/>
</dbReference>
<feature type="transmembrane region" description="Helical" evidence="5">
    <location>
        <begin position="198"/>
        <end position="219"/>
    </location>
</feature>
<accession>A0A4Q7E1B9</accession>
<dbReference type="SUPFAM" id="SSF103473">
    <property type="entry name" value="MFS general substrate transporter"/>
    <property type="match status" value="1"/>
</dbReference>
<keyword evidence="2 5" id="KW-0812">Transmembrane</keyword>
<dbReference type="PANTHER" id="PTHR23528:SF1">
    <property type="entry name" value="MAJOR FACILITATOR SUPERFAMILY (MFS) PROFILE DOMAIN-CONTAINING PROTEIN"/>
    <property type="match status" value="1"/>
</dbReference>